<evidence type="ECO:0000256" key="8">
    <source>
        <dbReference type="ARBA" id="ARBA00022573"/>
    </source>
</evidence>
<feature type="transmembrane region" description="Helical" evidence="19">
    <location>
        <begin position="46"/>
        <end position="79"/>
    </location>
</feature>
<evidence type="ECO:0000256" key="19">
    <source>
        <dbReference type="HAMAP-Rule" id="MF_00719"/>
    </source>
</evidence>
<feature type="transmembrane region" description="Helical" evidence="19">
    <location>
        <begin position="207"/>
        <end position="225"/>
    </location>
</feature>
<dbReference type="EMBL" id="CP010803">
    <property type="protein sequence ID" value="AJY46413.1"/>
    <property type="molecule type" value="Genomic_DNA"/>
</dbReference>
<keyword evidence="7 19" id="KW-1003">Cell membrane</keyword>
<evidence type="ECO:0000256" key="6">
    <source>
        <dbReference type="ARBA" id="ARBA00015850"/>
    </source>
</evidence>
<comment type="function">
    <text evidence="14 19">Joins adenosylcobinamide-GDP and alpha-ribazole to generate adenosylcobalamin (Ado-cobalamin). Also synthesizes adenosylcobalamin 5'-phosphate from adenosylcobinamide-GDP and alpha-ribazole 5'-phosphate.</text>
</comment>
<keyword evidence="13 19" id="KW-0472">Membrane</keyword>
<dbReference type="GO" id="GO:0009236">
    <property type="term" value="P:cobalamin biosynthetic process"/>
    <property type="evidence" value="ECO:0007669"/>
    <property type="project" value="UniProtKB-UniRule"/>
</dbReference>
<dbReference type="UniPathway" id="UPA00148">
    <property type="reaction ID" value="UER00238"/>
</dbReference>
<feature type="transmembrane region" description="Helical" evidence="19">
    <location>
        <begin position="143"/>
        <end position="163"/>
    </location>
</feature>
<comment type="catalytic activity">
    <reaction evidence="17 19">
        <text>alpha-ribazole + adenosylcob(III)inamide-GDP = adenosylcob(III)alamin + GMP + H(+)</text>
        <dbReference type="Rhea" id="RHEA:16049"/>
        <dbReference type="ChEBI" id="CHEBI:10329"/>
        <dbReference type="ChEBI" id="CHEBI:15378"/>
        <dbReference type="ChEBI" id="CHEBI:18408"/>
        <dbReference type="ChEBI" id="CHEBI:58115"/>
        <dbReference type="ChEBI" id="CHEBI:60487"/>
        <dbReference type="EC" id="2.7.8.26"/>
    </reaction>
</comment>
<keyword evidence="12 19" id="KW-1133">Transmembrane helix</keyword>
<dbReference type="Proteomes" id="UP000032611">
    <property type="component" value="Chromosome"/>
</dbReference>
<evidence type="ECO:0000256" key="2">
    <source>
        <dbReference type="ARBA" id="ARBA00004651"/>
    </source>
</evidence>
<dbReference type="KEGG" id="mey:TM49_13195"/>
<dbReference type="PANTHER" id="PTHR34148:SF1">
    <property type="entry name" value="ADENOSYLCOBINAMIDE-GDP RIBAZOLETRANSFERASE"/>
    <property type="match status" value="1"/>
</dbReference>
<name>A0A0D5LST9_MAREN</name>
<feature type="transmembrane region" description="Helical" evidence="19">
    <location>
        <begin position="183"/>
        <end position="201"/>
    </location>
</feature>
<dbReference type="OrthoDB" id="9794626at2"/>
<evidence type="ECO:0000256" key="1">
    <source>
        <dbReference type="ARBA" id="ARBA00001946"/>
    </source>
</evidence>
<comment type="similarity">
    <text evidence="4 19">Belongs to the CobS family.</text>
</comment>
<dbReference type="GO" id="GO:0008818">
    <property type="term" value="F:cobalamin 5'-phosphate synthase activity"/>
    <property type="evidence" value="ECO:0007669"/>
    <property type="project" value="UniProtKB-UniRule"/>
</dbReference>
<keyword evidence="9 19" id="KW-0808">Transferase</keyword>
<dbReference type="AlphaFoldDB" id="A0A0D5LST9"/>
<evidence type="ECO:0000256" key="5">
    <source>
        <dbReference type="ARBA" id="ARBA00013200"/>
    </source>
</evidence>
<dbReference type="HAMAP" id="MF_00719">
    <property type="entry name" value="CobS"/>
    <property type="match status" value="1"/>
</dbReference>
<evidence type="ECO:0000256" key="10">
    <source>
        <dbReference type="ARBA" id="ARBA00022692"/>
    </source>
</evidence>
<evidence type="ECO:0000256" key="12">
    <source>
        <dbReference type="ARBA" id="ARBA00022989"/>
    </source>
</evidence>
<evidence type="ECO:0000256" key="15">
    <source>
        <dbReference type="ARBA" id="ARBA00032605"/>
    </source>
</evidence>
<evidence type="ECO:0000256" key="17">
    <source>
        <dbReference type="ARBA" id="ARBA00048623"/>
    </source>
</evidence>
<evidence type="ECO:0000313" key="20">
    <source>
        <dbReference type="EMBL" id="AJY46413.1"/>
    </source>
</evidence>
<evidence type="ECO:0000256" key="11">
    <source>
        <dbReference type="ARBA" id="ARBA00022842"/>
    </source>
</evidence>
<dbReference type="STRING" id="1486262.TM49_13195"/>
<evidence type="ECO:0000256" key="14">
    <source>
        <dbReference type="ARBA" id="ARBA00025228"/>
    </source>
</evidence>
<dbReference type="NCBIfam" id="TIGR00317">
    <property type="entry name" value="cobS"/>
    <property type="match status" value="1"/>
</dbReference>
<evidence type="ECO:0000256" key="16">
    <source>
        <dbReference type="ARBA" id="ARBA00032853"/>
    </source>
</evidence>
<evidence type="ECO:0000256" key="4">
    <source>
        <dbReference type="ARBA" id="ARBA00010561"/>
    </source>
</evidence>
<gene>
    <name evidence="19" type="primary">cobS</name>
    <name evidence="20" type="ORF">TM49_13195</name>
</gene>
<evidence type="ECO:0000256" key="7">
    <source>
        <dbReference type="ARBA" id="ARBA00022475"/>
    </source>
</evidence>
<comment type="pathway">
    <text evidence="3 19">Cofactor biosynthesis; adenosylcobalamin biosynthesis; adenosylcobalamin from cob(II)yrinate a,c-diamide: step 7/7.</text>
</comment>
<dbReference type="PANTHER" id="PTHR34148">
    <property type="entry name" value="ADENOSYLCOBINAMIDE-GDP RIBAZOLETRANSFERASE"/>
    <property type="match status" value="1"/>
</dbReference>
<keyword evidence="11 19" id="KW-0460">Magnesium</keyword>
<proteinExistence type="inferred from homology"/>
<evidence type="ECO:0000256" key="3">
    <source>
        <dbReference type="ARBA" id="ARBA00004663"/>
    </source>
</evidence>
<dbReference type="GO" id="GO:0005886">
    <property type="term" value="C:plasma membrane"/>
    <property type="evidence" value="ECO:0007669"/>
    <property type="project" value="UniProtKB-SubCell"/>
</dbReference>
<keyword evidence="10 19" id="KW-0812">Transmembrane</keyword>
<dbReference type="RefSeq" id="WP_045681878.1">
    <property type="nucleotide sequence ID" value="NZ_CP010803.1"/>
</dbReference>
<evidence type="ECO:0000256" key="18">
    <source>
        <dbReference type="ARBA" id="ARBA00049504"/>
    </source>
</evidence>
<sequence>MKIPPPIGQFAEALAFLTRYPLPGLLFSAEPAGARAAWAFPLAGGIAAAVPALILAGLMMAGATPLLAVPVALAVYVLITGGLHQDGLADAADGLFGARTKERALEIMKDSRIGSHGALALIFVTAIKAVSLADIAATGGAPLMFVAAAAAGRAVMVAHWHLLPPARPDGAAASLGRPGIRPMAVAILTALVIVAGLAGAAGLIGPALGASLCAAAIAAAFTWFARRKIEGHTGDTLGATAELGETAFLAALAILI</sequence>
<reference evidence="20 21" key="1">
    <citation type="journal article" date="2015" name="Genome Announc.">
        <title>Complete genome sequence of Martelella endophytica YC6887, which has antifungal activity associated with a halophyte.</title>
        <authorList>
            <person name="Khan A."/>
            <person name="Khan H."/>
            <person name="Chung E.J."/>
            <person name="Hossain M.T."/>
            <person name="Chung Y.R."/>
        </authorList>
    </citation>
    <scope>NUCLEOTIDE SEQUENCE [LARGE SCALE GENOMIC DNA]</scope>
    <source>
        <strain evidence="20">YC6887</strain>
    </source>
</reference>
<dbReference type="EC" id="2.7.8.26" evidence="5 19"/>
<evidence type="ECO:0000256" key="9">
    <source>
        <dbReference type="ARBA" id="ARBA00022679"/>
    </source>
</evidence>
<dbReference type="InterPro" id="IPR003805">
    <property type="entry name" value="CobS"/>
</dbReference>
<dbReference type="HOGENOM" id="CLU_057426_1_0_5"/>
<dbReference type="Pfam" id="PF02654">
    <property type="entry name" value="CobS"/>
    <property type="match status" value="1"/>
</dbReference>
<accession>A0A0D5LST9</accession>
<dbReference type="GO" id="GO:0051073">
    <property type="term" value="F:adenosylcobinamide-GDP ribazoletransferase activity"/>
    <property type="evidence" value="ECO:0007669"/>
    <property type="project" value="UniProtKB-UniRule"/>
</dbReference>
<protein>
    <recommendedName>
        <fullName evidence="6 19">Adenosylcobinamide-GDP ribazoletransferase</fullName>
        <ecNumber evidence="5 19">2.7.8.26</ecNumber>
    </recommendedName>
    <alternativeName>
        <fullName evidence="16 19">Cobalamin synthase</fullName>
    </alternativeName>
    <alternativeName>
        <fullName evidence="15 19">Cobalamin-5'-phosphate synthase</fullName>
    </alternativeName>
</protein>
<keyword evidence="8 19" id="KW-0169">Cobalamin biosynthesis</keyword>
<organism evidence="20 21">
    <name type="scientific">Martelella endophytica</name>
    <dbReference type="NCBI Taxonomy" id="1486262"/>
    <lineage>
        <taxon>Bacteria</taxon>
        <taxon>Pseudomonadati</taxon>
        <taxon>Pseudomonadota</taxon>
        <taxon>Alphaproteobacteria</taxon>
        <taxon>Hyphomicrobiales</taxon>
        <taxon>Aurantimonadaceae</taxon>
        <taxon>Martelella</taxon>
    </lineage>
</organism>
<evidence type="ECO:0000256" key="13">
    <source>
        <dbReference type="ARBA" id="ARBA00023136"/>
    </source>
</evidence>
<evidence type="ECO:0000313" key="21">
    <source>
        <dbReference type="Proteomes" id="UP000032611"/>
    </source>
</evidence>
<dbReference type="PATRIC" id="fig|1486262.3.peg.2727"/>
<comment type="subcellular location">
    <subcellularLocation>
        <location evidence="2 19">Cell membrane</location>
        <topology evidence="2 19">Multi-pass membrane protein</topology>
    </subcellularLocation>
</comment>
<comment type="cofactor">
    <cofactor evidence="1 19">
        <name>Mg(2+)</name>
        <dbReference type="ChEBI" id="CHEBI:18420"/>
    </cofactor>
</comment>
<comment type="catalytic activity">
    <reaction evidence="18 19">
        <text>alpha-ribazole 5'-phosphate + adenosylcob(III)inamide-GDP = adenosylcob(III)alamin 5'-phosphate + GMP + H(+)</text>
        <dbReference type="Rhea" id="RHEA:23560"/>
        <dbReference type="ChEBI" id="CHEBI:15378"/>
        <dbReference type="ChEBI" id="CHEBI:57918"/>
        <dbReference type="ChEBI" id="CHEBI:58115"/>
        <dbReference type="ChEBI" id="CHEBI:60487"/>
        <dbReference type="ChEBI" id="CHEBI:60493"/>
        <dbReference type="EC" id="2.7.8.26"/>
    </reaction>
</comment>
<keyword evidence="21" id="KW-1185">Reference proteome</keyword>